<proteinExistence type="predicted"/>
<dbReference type="AlphaFoldDB" id="A0A9W9T692"/>
<organism evidence="1 2">
    <name type="scientific">Penicillium cf. griseofulvum</name>
    <dbReference type="NCBI Taxonomy" id="2972120"/>
    <lineage>
        <taxon>Eukaryota</taxon>
        <taxon>Fungi</taxon>
        <taxon>Dikarya</taxon>
        <taxon>Ascomycota</taxon>
        <taxon>Pezizomycotina</taxon>
        <taxon>Eurotiomycetes</taxon>
        <taxon>Eurotiomycetidae</taxon>
        <taxon>Eurotiales</taxon>
        <taxon>Aspergillaceae</taxon>
        <taxon>Penicillium</taxon>
    </lineage>
</organism>
<protein>
    <submittedName>
        <fullName evidence="1">Uncharacterized protein</fullName>
    </submittedName>
</protein>
<keyword evidence="2" id="KW-1185">Reference proteome</keyword>
<reference evidence="1" key="2">
    <citation type="journal article" date="2023" name="IMA Fungus">
        <title>Comparative genomic study of the Penicillium genus elucidates a diverse pangenome and 15 lateral gene transfer events.</title>
        <authorList>
            <person name="Petersen C."/>
            <person name="Sorensen T."/>
            <person name="Nielsen M.R."/>
            <person name="Sondergaard T.E."/>
            <person name="Sorensen J.L."/>
            <person name="Fitzpatrick D.A."/>
            <person name="Frisvad J.C."/>
            <person name="Nielsen K.L."/>
        </authorList>
    </citation>
    <scope>NUCLEOTIDE SEQUENCE</scope>
    <source>
        <strain evidence="1">IBT 16849</strain>
    </source>
</reference>
<evidence type="ECO:0000313" key="1">
    <source>
        <dbReference type="EMBL" id="KAJ5210110.1"/>
    </source>
</evidence>
<accession>A0A9W9T692</accession>
<sequence length="76" mass="7672">MRIATASAAPASKPCPVGSGIAGLEEGVGVEVCEPVPELVEETVVRVTLLVEVTPLSELSVGVASALLAADKTWAE</sequence>
<evidence type="ECO:0000313" key="2">
    <source>
        <dbReference type="Proteomes" id="UP001150879"/>
    </source>
</evidence>
<reference evidence="1" key="1">
    <citation type="submission" date="2022-11" db="EMBL/GenBank/DDBJ databases">
        <authorList>
            <person name="Petersen C."/>
        </authorList>
    </citation>
    <scope>NUCLEOTIDE SEQUENCE</scope>
    <source>
        <strain evidence="1">IBT 16849</strain>
    </source>
</reference>
<comment type="caution">
    <text evidence="1">The sequence shown here is derived from an EMBL/GenBank/DDBJ whole genome shotgun (WGS) entry which is preliminary data.</text>
</comment>
<gene>
    <name evidence="1" type="ORF">N7472_000249</name>
</gene>
<name>A0A9W9T692_9EURO</name>
<dbReference type="EMBL" id="JAPQKP010000001">
    <property type="protein sequence ID" value="KAJ5210110.1"/>
    <property type="molecule type" value="Genomic_DNA"/>
</dbReference>
<dbReference type="Proteomes" id="UP001150879">
    <property type="component" value="Unassembled WGS sequence"/>
</dbReference>